<evidence type="ECO:0008006" key="4">
    <source>
        <dbReference type="Google" id="ProtNLM"/>
    </source>
</evidence>
<sequence>MKRKILLGFALALFSSQMFSQAAPDYNGGLKVKLNEEGNSYFRLITWAQVQASHNNSVAEDQSKTNFNLRRARLILYAQISDDFLILTHLGLNSLNANNLTPTGTGEGSQFFLHDVTAQYKIAKTHHLGGGLHYYNGISRLNNQGTLNFLTMDNNRQSWATLGLSDQFARHLGFYAKGEFGKFHYRVSINDAITNSLDAREAVANQAVYGGRKLLGSKDAGKTYAGYFEYNFLDMESNFLPYKVGTYLGAKKVFNVGAGFFTHPSGAAILENNEVKGENVNIFAVDAFYDAPIGENGAALTAYATYQNNDYGTNYLYNAYGTGSMTYGHVGYLIPATIGKKTKLQPYTSVSLNSYDAIDDNRNIFNVGTNIYLNGNNSKLTLEYSHEDFGATKRDIVTLQAMIYL</sequence>
<dbReference type="OrthoDB" id="9771991at2"/>
<dbReference type="EMBL" id="FOVI01000007">
    <property type="protein sequence ID" value="SFN57836.1"/>
    <property type="molecule type" value="Genomic_DNA"/>
</dbReference>
<accession>A0A1I5A5Z7</accession>
<name>A0A1I5A5Z7_9FLAO</name>
<feature type="chain" id="PRO_5011561411" description="Short chain amide porin" evidence="1">
    <location>
        <begin position="23"/>
        <end position="405"/>
    </location>
</feature>
<dbReference type="Proteomes" id="UP000199036">
    <property type="component" value="Unassembled WGS sequence"/>
</dbReference>
<protein>
    <recommendedName>
        <fullName evidence="4">Short chain amide porin</fullName>
    </recommendedName>
</protein>
<evidence type="ECO:0000313" key="2">
    <source>
        <dbReference type="EMBL" id="SFN57836.1"/>
    </source>
</evidence>
<proteinExistence type="predicted"/>
<dbReference type="STRING" id="913024.SAMN05421741_107115"/>
<dbReference type="AlphaFoldDB" id="A0A1I5A5Z7"/>
<evidence type="ECO:0000256" key="1">
    <source>
        <dbReference type="SAM" id="SignalP"/>
    </source>
</evidence>
<feature type="signal peptide" evidence="1">
    <location>
        <begin position="1"/>
        <end position="22"/>
    </location>
</feature>
<keyword evidence="1" id="KW-0732">Signal</keyword>
<evidence type="ECO:0000313" key="3">
    <source>
        <dbReference type="Proteomes" id="UP000199036"/>
    </source>
</evidence>
<gene>
    <name evidence="2" type="ORF">SAMN05421741_107115</name>
</gene>
<dbReference type="RefSeq" id="WP_091521445.1">
    <property type="nucleotide sequence ID" value="NZ_FOVI01000007.1"/>
</dbReference>
<keyword evidence="3" id="KW-1185">Reference proteome</keyword>
<reference evidence="3" key="1">
    <citation type="submission" date="2016-10" db="EMBL/GenBank/DDBJ databases">
        <authorList>
            <person name="Varghese N."/>
            <person name="Submissions S."/>
        </authorList>
    </citation>
    <scope>NUCLEOTIDE SEQUENCE [LARGE SCALE GENOMIC DNA]</scope>
    <source>
        <strain evidence="3">DS-12</strain>
    </source>
</reference>
<organism evidence="2 3">
    <name type="scientific">Paenimyroides ummariense</name>
    <dbReference type="NCBI Taxonomy" id="913024"/>
    <lineage>
        <taxon>Bacteria</taxon>
        <taxon>Pseudomonadati</taxon>
        <taxon>Bacteroidota</taxon>
        <taxon>Flavobacteriia</taxon>
        <taxon>Flavobacteriales</taxon>
        <taxon>Flavobacteriaceae</taxon>
        <taxon>Paenimyroides</taxon>
    </lineage>
</organism>